<gene>
    <name evidence="3" type="ORF">BJ997_000437</name>
</gene>
<dbReference type="Pfam" id="PF00801">
    <property type="entry name" value="PKD"/>
    <property type="match status" value="1"/>
</dbReference>
<dbReference type="GO" id="GO:0005975">
    <property type="term" value="P:carbohydrate metabolic process"/>
    <property type="evidence" value="ECO:0007669"/>
    <property type="project" value="UniProtKB-ARBA"/>
</dbReference>
<feature type="domain" description="PKD" evidence="2">
    <location>
        <begin position="135"/>
        <end position="187"/>
    </location>
</feature>
<dbReference type="CDD" id="cd00146">
    <property type="entry name" value="PKD"/>
    <property type="match status" value="1"/>
</dbReference>
<evidence type="ECO:0000256" key="1">
    <source>
        <dbReference type="SAM" id="MobiDB-lite"/>
    </source>
</evidence>
<protein>
    <recommendedName>
        <fullName evidence="2">PKD domain-containing protein</fullName>
    </recommendedName>
</protein>
<proteinExistence type="predicted"/>
<dbReference type="OrthoDB" id="5192284at2"/>
<accession>A0A7W8ZTH1</accession>
<feature type="compositionally biased region" description="Low complexity" evidence="1">
    <location>
        <begin position="28"/>
        <end position="37"/>
    </location>
</feature>
<evidence type="ECO:0000313" key="3">
    <source>
        <dbReference type="EMBL" id="MBB5639889.1"/>
    </source>
</evidence>
<dbReference type="InterPro" id="IPR035986">
    <property type="entry name" value="PKD_dom_sf"/>
</dbReference>
<dbReference type="InterPro" id="IPR013783">
    <property type="entry name" value="Ig-like_fold"/>
</dbReference>
<dbReference type="Gene3D" id="2.60.40.10">
    <property type="entry name" value="Immunoglobulins"/>
    <property type="match status" value="1"/>
</dbReference>
<evidence type="ECO:0000259" key="2">
    <source>
        <dbReference type="PROSITE" id="PS50093"/>
    </source>
</evidence>
<name>A0A7W8ZTH1_9MICO</name>
<dbReference type="PROSITE" id="PS50093">
    <property type="entry name" value="PKD"/>
    <property type="match status" value="1"/>
</dbReference>
<reference evidence="3 4" key="1">
    <citation type="submission" date="2020-08" db="EMBL/GenBank/DDBJ databases">
        <title>Sequencing the genomes of 1000 actinobacteria strains.</title>
        <authorList>
            <person name="Klenk H.-P."/>
        </authorList>
    </citation>
    <scope>NUCLEOTIDE SEQUENCE [LARGE SCALE GENOMIC DNA]</scope>
    <source>
        <strain evidence="3 4">DSM 21065</strain>
    </source>
</reference>
<organism evidence="3 4">
    <name type="scientific">Cryobacterium roopkundense</name>
    <dbReference type="NCBI Taxonomy" id="1001240"/>
    <lineage>
        <taxon>Bacteria</taxon>
        <taxon>Bacillati</taxon>
        <taxon>Actinomycetota</taxon>
        <taxon>Actinomycetes</taxon>
        <taxon>Micrococcales</taxon>
        <taxon>Microbacteriaceae</taxon>
        <taxon>Cryobacterium</taxon>
    </lineage>
</organism>
<sequence>MLNLSDQMDTSTGGTGEPSTGDAESSKKSAGGPAAASPLPPEDYKWKGLAGNQAYYIDKTKLTSTATPAPVCVTCAAPVVSSVSDLVGFSPHRPWQDMQPNGLAIVGLAANFVATASVHVVSGILLGNPADVRFTPVAFRWDFGDGASGTSTSGGASWDDLGVPEFSDTATSHIYAIRGDYVAQLTVDYAAEFRVGGGPWQPVSGTLPADANPLDVAARHVKSVLVAHDCNQNPAGVGCPPS</sequence>
<feature type="region of interest" description="Disordered" evidence="1">
    <location>
        <begin position="1"/>
        <end position="41"/>
    </location>
</feature>
<dbReference type="SUPFAM" id="SSF49299">
    <property type="entry name" value="PKD domain"/>
    <property type="match status" value="1"/>
</dbReference>
<comment type="caution">
    <text evidence="3">The sequence shown here is derived from an EMBL/GenBank/DDBJ whole genome shotgun (WGS) entry which is preliminary data.</text>
</comment>
<dbReference type="EMBL" id="JACHBQ010000001">
    <property type="protein sequence ID" value="MBB5639889.1"/>
    <property type="molecule type" value="Genomic_DNA"/>
</dbReference>
<dbReference type="InterPro" id="IPR000601">
    <property type="entry name" value="PKD_dom"/>
</dbReference>
<dbReference type="AlphaFoldDB" id="A0A7W8ZTH1"/>
<dbReference type="RefSeq" id="WP_052542508.1">
    <property type="nucleotide sequence ID" value="NZ_JACHBQ010000001.1"/>
</dbReference>
<evidence type="ECO:0000313" key="4">
    <source>
        <dbReference type="Proteomes" id="UP000561726"/>
    </source>
</evidence>
<dbReference type="Proteomes" id="UP000561726">
    <property type="component" value="Unassembled WGS sequence"/>
</dbReference>